<organism evidence="1 2">
    <name type="scientific">Leifsonia xyli subsp. cynodontis DSM 46306</name>
    <dbReference type="NCBI Taxonomy" id="1389489"/>
    <lineage>
        <taxon>Bacteria</taxon>
        <taxon>Bacillati</taxon>
        <taxon>Actinomycetota</taxon>
        <taxon>Actinomycetes</taxon>
        <taxon>Micrococcales</taxon>
        <taxon>Microbacteriaceae</taxon>
        <taxon>Leifsonia</taxon>
    </lineage>
</organism>
<keyword evidence="2" id="KW-1185">Reference proteome</keyword>
<sequence length="165" mass="17557">MITKYLTRIKRINPREHAITVVFDIETDSHGRKRAAAEIVTADDITDAEVSKHLANVSAQLLAGVDVNPPNAVRETGVAVGRAGHGPTPYGECQCYRADCDWSGPGLVEFSGDALDRVGKMKHGDGEFANGVRVSGGGEGIVMHGPSSSYPGACMCYRADCEVPR</sequence>
<dbReference type="PATRIC" id="fig|1389489.3.peg.2434"/>
<dbReference type="STRING" id="1389489.O159_25370"/>
<proteinExistence type="predicted"/>
<reference evidence="1 2" key="1">
    <citation type="journal article" date="2013" name="Genome Announc.">
        <title>Complete Genome Sequence of Leifsonia xyli subsp. cynodontis Strain DSM46306, a Gram-Positive Bacterial Pathogen of Grasses.</title>
        <authorList>
            <person name="Monteiro-Vitorello C.B."/>
            <person name="Zerillo M.M."/>
            <person name="Van Sluys M.A."/>
            <person name="Camargo L.E."/>
            <person name="Kitajima J.P."/>
        </authorList>
    </citation>
    <scope>NUCLEOTIDE SEQUENCE [LARGE SCALE GENOMIC DNA]</scope>
    <source>
        <strain evidence="1 2">DSM 46306</strain>
    </source>
</reference>
<dbReference type="HOGENOM" id="CLU_1608794_0_0_11"/>
<dbReference type="EMBL" id="CP006734">
    <property type="protein sequence ID" value="AGW42469.1"/>
    <property type="molecule type" value="Genomic_DNA"/>
</dbReference>
<dbReference type="KEGG" id="lxy:O159_25370"/>
<dbReference type="Proteomes" id="UP000016743">
    <property type="component" value="Chromosome"/>
</dbReference>
<dbReference type="AlphaFoldDB" id="U3PAC3"/>
<name>U3PAC3_LEIXC</name>
<accession>U3PAC3</accession>
<protein>
    <submittedName>
        <fullName evidence="1">Uncharacterized protein</fullName>
    </submittedName>
</protein>
<dbReference type="RefSeq" id="WP_021755942.1">
    <property type="nucleotide sequence ID" value="NC_022438.1"/>
</dbReference>
<gene>
    <name evidence="1" type="ORF">O159_25370</name>
</gene>
<evidence type="ECO:0000313" key="2">
    <source>
        <dbReference type="Proteomes" id="UP000016743"/>
    </source>
</evidence>
<evidence type="ECO:0000313" key="1">
    <source>
        <dbReference type="EMBL" id="AGW42469.1"/>
    </source>
</evidence>